<dbReference type="SUPFAM" id="SSF64518">
    <property type="entry name" value="Phase 1 flagellin"/>
    <property type="match status" value="1"/>
</dbReference>
<proteinExistence type="inferred from homology"/>
<dbReference type="GO" id="GO:0005576">
    <property type="term" value="C:extracellular region"/>
    <property type="evidence" value="ECO:0007669"/>
    <property type="project" value="UniProtKB-SubCell"/>
</dbReference>
<comment type="function">
    <text evidence="3">Flagellin is the subunit protein which polymerizes to form the filaments of bacterial flagella.</text>
</comment>
<sequence length="392" mass="41384">MSSLLTNASAMTALTTLKSIAGQLDQTSSRISTGLKVADASDNAAYWSIATTIRADNGSLGAVKDALGLGANSVDTAFNGLNRSIELMKDIQAKLTAAMSPNVDRAKIQTEISAKLKELKQTADASVVSGENWLSTDSAAGNYVSDRKIVASFTRIDGNITVDTITISVDETKLYDKNQTAADATAAADATLAAADQTAYDNAKTNWESAQATWEASGKSAADLSTYETAKSNWQTAQQTYQTAIDTANGSAVAAVDGKGGLLDKEWGVLAKDEKGLLKHYELSISKMDISAVQNQDLSKLRAYIQVVDKALGAMTDAATTLGANKKQISSQTAFVESLIKANERSLGTLVDADMEEESTRLKALQVQQQLGVQALSIANGNTQSILSLFRS</sequence>
<dbReference type="InterPro" id="IPR046358">
    <property type="entry name" value="Flagellin_C"/>
</dbReference>
<reference evidence="6 7" key="1">
    <citation type="submission" date="2019-10" db="EMBL/GenBank/DDBJ databases">
        <title>Isolation, Identification of Microvirga thermotolerans HR1, a novel thermophilic bacterium and Comparative Genomics of the genus Microvirga.</title>
        <authorList>
            <person name="Li J."/>
            <person name="Zhang W."/>
            <person name="Lin M."/>
            <person name="Wang J."/>
        </authorList>
    </citation>
    <scope>NUCLEOTIDE SEQUENCE [LARGE SCALE GENOMIC DNA]</scope>
    <source>
        <strain evidence="6 7">HR1</strain>
    </source>
</reference>
<dbReference type="Gene3D" id="1.20.1330.10">
    <property type="entry name" value="f41 fragment of flagellin, N-terminal domain"/>
    <property type="match status" value="1"/>
</dbReference>
<dbReference type="GO" id="GO:0009288">
    <property type="term" value="C:bacterial-type flagellum"/>
    <property type="evidence" value="ECO:0007669"/>
    <property type="project" value="UniProtKB-SubCell"/>
</dbReference>
<evidence type="ECO:0000259" key="5">
    <source>
        <dbReference type="Pfam" id="PF00700"/>
    </source>
</evidence>
<evidence type="ECO:0000313" key="7">
    <source>
        <dbReference type="Proteomes" id="UP000325614"/>
    </source>
</evidence>
<gene>
    <name evidence="6" type="ORF">GDR74_16460</name>
</gene>
<protein>
    <recommendedName>
        <fullName evidence="3">Flagellin</fullName>
    </recommendedName>
</protein>
<feature type="domain" description="Flagellin C-terminal" evidence="5">
    <location>
        <begin position="305"/>
        <end position="390"/>
    </location>
</feature>
<dbReference type="Pfam" id="PF00669">
    <property type="entry name" value="Flagellin_N"/>
    <property type="match status" value="1"/>
</dbReference>
<evidence type="ECO:0000256" key="1">
    <source>
        <dbReference type="ARBA" id="ARBA00005709"/>
    </source>
</evidence>
<dbReference type="Pfam" id="PF00700">
    <property type="entry name" value="Flagellin_C"/>
    <property type="match status" value="1"/>
</dbReference>
<dbReference type="EMBL" id="CP045423">
    <property type="protein sequence ID" value="QFU17677.1"/>
    <property type="molecule type" value="Genomic_DNA"/>
</dbReference>
<dbReference type="KEGG" id="mico:GDR74_16460"/>
<feature type="domain" description="Flagellin N-terminal" evidence="4">
    <location>
        <begin position="6"/>
        <end position="136"/>
    </location>
</feature>
<dbReference type="Gene3D" id="6.10.10.10">
    <property type="entry name" value="Flagellar export chaperone, C-terminal domain"/>
    <property type="match status" value="1"/>
</dbReference>
<dbReference type="RefSeq" id="WP_152587309.1">
    <property type="nucleotide sequence ID" value="NZ_CP045423.1"/>
</dbReference>
<keyword evidence="2 3" id="KW-0975">Bacterial flagellum</keyword>
<dbReference type="PANTHER" id="PTHR42792:SF2">
    <property type="entry name" value="FLAGELLIN"/>
    <property type="match status" value="1"/>
</dbReference>
<name>A0A5P9JYJ3_9HYPH</name>
<evidence type="ECO:0000256" key="2">
    <source>
        <dbReference type="ARBA" id="ARBA00023143"/>
    </source>
</evidence>
<accession>A0A5P9JYJ3</accession>
<dbReference type="AlphaFoldDB" id="A0A5P9JYJ3"/>
<dbReference type="InterPro" id="IPR001492">
    <property type="entry name" value="Flagellin"/>
</dbReference>
<keyword evidence="6" id="KW-0966">Cell projection</keyword>
<organism evidence="6 7">
    <name type="scientific">Microvirga thermotolerans</name>
    <dbReference type="NCBI Taxonomy" id="2651334"/>
    <lineage>
        <taxon>Bacteria</taxon>
        <taxon>Pseudomonadati</taxon>
        <taxon>Pseudomonadota</taxon>
        <taxon>Alphaproteobacteria</taxon>
        <taxon>Hyphomicrobiales</taxon>
        <taxon>Methylobacteriaceae</taxon>
        <taxon>Microvirga</taxon>
    </lineage>
</organism>
<comment type="similarity">
    <text evidence="1 3">Belongs to the bacterial flagellin family.</text>
</comment>
<dbReference type="InterPro" id="IPR042187">
    <property type="entry name" value="Flagellin_C_sub2"/>
</dbReference>
<evidence type="ECO:0000256" key="3">
    <source>
        <dbReference type="RuleBase" id="RU362073"/>
    </source>
</evidence>
<keyword evidence="6" id="KW-0969">Cilium</keyword>
<keyword evidence="3" id="KW-0964">Secreted</keyword>
<comment type="subcellular location">
    <subcellularLocation>
        <location evidence="3">Secreted</location>
    </subcellularLocation>
    <subcellularLocation>
        <location evidence="3">Bacterial flagellum</location>
    </subcellularLocation>
</comment>
<keyword evidence="6" id="KW-0282">Flagellum</keyword>
<dbReference type="Proteomes" id="UP000325614">
    <property type="component" value="Chromosome"/>
</dbReference>
<dbReference type="PANTHER" id="PTHR42792">
    <property type="entry name" value="FLAGELLIN"/>
    <property type="match status" value="1"/>
</dbReference>
<evidence type="ECO:0000313" key="6">
    <source>
        <dbReference type="EMBL" id="QFU17677.1"/>
    </source>
</evidence>
<dbReference type="InterPro" id="IPR001029">
    <property type="entry name" value="Flagellin_N"/>
</dbReference>
<keyword evidence="7" id="KW-1185">Reference proteome</keyword>
<dbReference type="GO" id="GO:0005198">
    <property type="term" value="F:structural molecule activity"/>
    <property type="evidence" value="ECO:0007669"/>
    <property type="project" value="UniProtKB-UniRule"/>
</dbReference>
<evidence type="ECO:0000259" key="4">
    <source>
        <dbReference type="Pfam" id="PF00669"/>
    </source>
</evidence>